<sequence>MERRVQRTAITQSSRKLQQDFSAITVANSTHGVYDVTKVTTPKNQVGSVAYDVKIYSSAMTYLKLLDGI</sequence>
<name>A0A8S8ZMU6_SORMA</name>
<dbReference type="AlphaFoldDB" id="A0A8S8ZMU6"/>
<comment type="caution">
    <text evidence="1">The sequence shown here is derived from an EMBL/GenBank/DDBJ whole genome shotgun (WGS) entry which is preliminary data.</text>
</comment>
<dbReference type="Proteomes" id="UP000433876">
    <property type="component" value="Unassembled WGS sequence"/>
</dbReference>
<accession>A0A8S8ZMU6</accession>
<evidence type="ECO:0000313" key="2">
    <source>
        <dbReference type="Proteomes" id="UP000433876"/>
    </source>
</evidence>
<gene>
    <name evidence="1" type="ORF">SMACR_07910</name>
</gene>
<proteinExistence type="predicted"/>
<evidence type="ECO:0000313" key="1">
    <source>
        <dbReference type="EMBL" id="KAA8632127.1"/>
    </source>
</evidence>
<organism evidence="1 2">
    <name type="scientific">Sordaria macrospora</name>
    <dbReference type="NCBI Taxonomy" id="5147"/>
    <lineage>
        <taxon>Eukaryota</taxon>
        <taxon>Fungi</taxon>
        <taxon>Dikarya</taxon>
        <taxon>Ascomycota</taxon>
        <taxon>Pezizomycotina</taxon>
        <taxon>Sordariomycetes</taxon>
        <taxon>Sordariomycetidae</taxon>
        <taxon>Sordariales</taxon>
        <taxon>Sordariaceae</taxon>
        <taxon>Sordaria</taxon>
    </lineage>
</organism>
<reference evidence="1 2" key="1">
    <citation type="submission" date="2017-07" db="EMBL/GenBank/DDBJ databases">
        <title>Genome sequence of the Sordaria macrospora wild type strain R19027.</title>
        <authorList>
            <person name="Nowrousian M."/>
            <person name="Teichert I."/>
            <person name="Kueck U."/>
        </authorList>
    </citation>
    <scope>NUCLEOTIDE SEQUENCE [LARGE SCALE GENOMIC DNA]</scope>
    <source>
        <strain evidence="1 2">R19027</strain>
        <tissue evidence="1">Mycelium</tissue>
    </source>
</reference>
<dbReference type="EMBL" id="NMPR01000061">
    <property type="protein sequence ID" value="KAA8632127.1"/>
    <property type="molecule type" value="Genomic_DNA"/>
</dbReference>
<protein>
    <submittedName>
        <fullName evidence="1">Uncharacterized protein</fullName>
    </submittedName>
</protein>
<dbReference type="VEuPathDB" id="FungiDB:SMAC_07910"/>